<accession>A0A644X7Y8</accession>
<organism evidence="2">
    <name type="scientific">bioreactor metagenome</name>
    <dbReference type="NCBI Taxonomy" id="1076179"/>
    <lineage>
        <taxon>unclassified sequences</taxon>
        <taxon>metagenomes</taxon>
        <taxon>ecological metagenomes</taxon>
    </lineage>
</organism>
<feature type="region of interest" description="Disordered" evidence="1">
    <location>
        <begin position="1"/>
        <end position="144"/>
    </location>
</feature>
<evidence type="ECO:0000313" key="2">
    <source>
        <dbReference type="EMBL" id="MPM10393.1"/>
    </source>
</evidence>
<evidence type="ECO:0000256" key="1">
    <source>
        <dbReference type="SAM" id="MobiDB-lite"/>
    </source>
</evidence>
<comment type="caution">
    <text evidence="2">The sequence shown here is derived from an EMBL/GenBank/DDBJ whole genome shotgun (WGS) entry which is preliminary data.</text>
</comment>
<gene>
    <name evidence="2" type="ORF">SDC9_56724</name>
</gene>
<feature type="compositionally biased region" description="Low complexity" evidence="1">
    <location>
        <begin position="101"/>
        <end position="112"/>
    </location>
</feature>
<name>A0A644X7Y8_9ZZZZ</name>
<proteinExistence type="predicted"/>
<reference evidence="2" key="1">
    <citation type="submission" date="2019-08" db="EMBL/GenBank/DDBJ databases">
        <authorList>
            <person name="Kucharzyk K."/>
            <person name="Murdoch R.W."/>
            <person name="Higgins S."/>
            <person name="Loffler F."/>
        </authorList>
    </citation>
    <scope>NUCLEOTIDE SEQUENCE</scope>
</reference>
<protein>
    <submittedName>
        <fullName evidence="2">Uncharacterized protein</fullName>
    </submittedName>
</protein>
<dbReference type="EMBL" id="VSSQ01001687">
    <property type="protein sequence ID" value="MPM10393.1"/>
    <property type="molecule type" value="Genomic_DNA"/>
</dbReference>
<dbReference type="AlphaFoldDB" id="A0A644X7Y8"/>
<sequence length="144" mass="14995">MHEKADPDVSGAASSRGGNRTRRGSPGGRVLRPFVLPFGDGQGASPREDPVFPAGGPEKPGRQGPARGPASRGLFPFHPGGRKMDRCQNLRLHSPGEPSFRHPFPGHPQGRPQGHGGAQARGQADLGILHRIPQAPAGPAGGLH</sequence>